<gene>
    <name evidence="1" type="ORF">FXF46_14295</name>
</gene>
<organism evidence="1 2">
    <name type="scientific">Gluconobacter thailandicus</name>
    <dbReference type="NCBI Taxonomy" id="257438"/>
    <lineage>
        <taxon>Bacteria</taxon>
        <taxon>Pseudomonadati</taxon>
        <taxon>Pseudomonadota</taxon>
        <taxon>Alphaproteobacteria</taxon>
        <taxon>Acetobacterales</taxon>
        <taxon>Acetobacteraceae</taxon>
        <taxon>Gluconobacter</taxon>
    </lineage>
</organism>
<sequence length="344" mass="36163">MADIGTTSTALAMTLAGLLYPNGLTGSSISGRRTIIRRGWPLSSDLTGACSLSKGIDYVTVMPMGSSYKRVDSPLDYPWRTVSISGCTVGLAVDGNTLTVSIPDGVTPAGIVGAQVLLQDGSDTPSGTSMSYAVTADDTADTIAMALAQQVEEAYPRGATVIVPNAREIIARTGGIGTQRRITRRQETLFRVSLWSGSWKGRDALGSALDAAASAEWFIPNTDGTFSQIKFAGAQDIDTQQTSSIYRRDLLWKVTYDTIQAQTAPQMLWGVGNNNVVTHAGLALHSFGSVLPTTGVLTDNFETVYLDAAGNLVLLAQQPYSGLAMDAAGNVIEDAGGNLAAFPQ</sequence>
<accession>A0AAP9ETS8</accession>
<dbReference type="KEGG" id="gti:FXF46_14295"/>
<dbReference type="EMBL" id="CP043043">
    <property type="protein sequence ID" value="QEH97288.1"/>
    <property type="molecule type" value="Genomic_DNA"/>
</dbReference>
<proteinExistence type="predicted"/>
<dbReference type="RefSeq" id="WP_148620945.1">
    <property type="nucleotide sequence ID" value="NZ_CP043043.1"/>
</dbReference>
<name>A0AAP9ETS8_GLUTH</name>
<reference evidence="1 2" key="1">
    <citation type="submission" date="2019-08" db="EMBL/GenBank/DDBJ databases">
        <title>Gluconobacter frateurii HD924 genome.</title>
        <authorList>
            <person name="Liu Y."/>
            <person name="Zhang P."/>
        </authorList>
    </citation>
    <scope>NUCLEOTIDE SEQUENCE [LARGE SCALE GENOMIC DNA]</scope>
    <source>
        <strain evidence="1 2">HD924</strain>
    </source>
</reference>
<protein>
    <submittedName>
        <fullName evidence="1">Uncharacterized protein</fullName>
    </submittedName>
</protein>
<dbReference type="AlphaFoldDB" id="A0AAP9ETS8"/>
<dbReference type="Proteomes" id="UP000323560">
    <property type="component" value="Chromosome"/>
</dbReference>
<evidence type="ECO:0000313" key="1">
    <source>
        <dbReference type="EMBL" id="QEH97288.1"/>
    </source>
</evidence>
<evidence type="ECO:0000313" key="2">
    <source>
        <dbReference type="Proteomes" id="UP000323560"/>
    </source>
</evidence>